<dbReference type="EMBL" id="JAFBBU010000001">
    <property type="protein sequence ID" value="MBM7472123.1"/>
    <property type="molecule type" value="Genomic_DNA"/>
</dbReference>
<protein>
    <submittedName>
        <fullName evidence="1">Uncharacterized protein</fullName>
    </submittedName>
</protein>
<dbReference type="Gene3D" id="2.40.10.10">
    <property type="entry name" value="Trypsin-like serine proteases"/>
    <property type="match status" value="2"/>
</dbReference>
<comment type="caution">
    <text evidence="1">The sequence shown here is derived from an EMBL/GenBank/DDBJ whole genome shotgun (WGS) entry which is preliminary data.</text>
</comment>
<accession>A0ABS2L4Y2</accession>
<dbReference type="InterPro" id="IPR009003">
    <property type="entry name" value="Peptidase_S1_PA"/>
</dbReference>
<reference evidence="1 2" key="1">
    <citation type="submission" date="2021-01" db="EMBL/GenBank/DDBJ databases">
        <title>Sequencing the genomes of 1000 actinobacteria strains.</title>
        <authorList>
            <person name="Klenk H.-P."/>
        </authorList>
    </citation>
    <scope>NUCLEOTIDE SEQUENCE [LARGE SCALE GENOMIC DNA]</scope>
    <source>
        <strain evidence="1 2">DSM 13057</strain>
    </source>
</reference>
<name>A0ABS2L4Y2_9MICO</name>
<evidence type="ECO:0000313" key="1">
    <source>
        <dbReference type="EMBL" id="MBM7472123.1"/>
    </source>
</evidence>
<dbReference type="InterPro" id="IPR043504">
    <property type="entry name" value="Peptidase_S1_PA_chymotrypsin"/>
</dbReference>
<proteinExistence type="predicted"/>
<dbReference type="Proteomes" id="UP000776164">
    <property type="component" value="Unassembled WGS sequence"/>
</dbReference>
<organism evidence="1 2">
    <name type="scientific">Subtercola frigoramans</name>
    <dbReference type="NCBI Taxonomy" id="120298"/>
    <lineage>
        <taxon>Bacteria</taxon>
        <taxon>Bacillati</taxon>
        <taxon>Actinomycetota</taxon>
        <taxon>Actinomycetes</taxon>
        <taxon>Micrococcales</taxon>
        <taxon>Microbacteriaceae</taxon>
        <taxon>Subtercola</taxon>
    </lineage>
</organism>
<keyword evidence="2" id="KW-1185">Reference proteome</keyword>
<sequence>MSSAFVSEVGQTFIDNQRKLGELKSWILAQPDSANSGYIDQINDAPGLSTQLLWHGDSKLKASVIAEAARRGIKATILERPHSLPEINSITKKLEAHADQLAAAGFTLASVVGVQVDTGEIQVEGAYTAASLKSADAQQRSAVNTVSVASELAGVPVKVVGGVTTTPTVTRSTDTNPFWAGGYMINAGGGVCSTGFALSYNGVNHITTARHCNATSYTARNGTASYGGTIATTSDAAVSILSAGGAGRTFDNTWDNSAGINKSVYNIYDVGLNDLICTSGGNSGVHCNIKVTAMNVSFNDNTGNGTISTIRGVQQTAGAIANIQGDSGGPVFMPYGGGDAQRVGAVGMIQGLESGSVSGCGSVHDQGTNLCSKTVLFSSIHTAILYGGLGLSLVSGG</sequence>
<dbReference type="SUPFAM" id="SSF50494">
    <property type="entry name" value="Trypsin-like serine proteases"/>
    <property type="match status" value="1"/>
</dbReference>
<gene>
    <name evidence="1" type="ORF">JOE66_001757</name>
</gene>
<dbReference type="RefSeq" id="WP_205108614.1">
    <property type="nucleotide sequence ID" value="NZ_BAAAHT010000013.1"/>
</dbReference>
<evidence type="ECO:0000313" key="2">
    <source>
        <dbReference type="Proteomes" id="UP000776164"/>
    </source>
</evidence>